<dbReference type="AlphaFoldDB" id="A0A2D4MI99"/>
<accession>A0A2D4MI99</accession>
<dbReference type="PANTHER" id="PTHR46731">
    <property type="entry name" value="F-BOX ONLY PROTEIN 15"/>
    <property type="match status" value="1"/>
</dbReference>
<reference evidence="1" key="2">
    <citation type="submission" date="2017-11" db="EMBL/GenBank/DDBJ databases">
        <title>Coralsnake Venomics: Analyses of Venom Gland Transcriptomes and Proteomes of Six Brazilian Taxa.</title>
        <authorList>
            <person name="Aird S.D."/>
            <person name="Jorge da Silva N."/>
            <person name="Qiu L."/>
            <person name="Villar-Briones A."/>
            <person name="Aparecida-Saddi V."/>
            <person name="Campos-Telles M.P."/>
            <person name="Grau M."/>
            <person name="Mikheyev A.S."/>
        </authorList>
    </citation>
    <scope>NUCLEOTIDE SEQUENCE</scope>
    <source>
        <tissue evidence="1">Venom_gland</tissue>
    </source>
</reference>
<sequence length="107" mass="12090">MTKNAKMIGCDALVELYHFDQGFMLGLWKKDEIAFVMASLHYHQLIERSTFGSATLRHYGASIKAAPDDIDPAYGLHGYQLHIDLQSRGNNYICSTFRSLFCKKGTV</sequence>
<dbReference type="EMBL" id="IACM01094129">
    <property type="protein sequence ID" value="LAB33137.1"/>
    <property type="molecule type" value="Transcribed_RNA"/>
</dbReference>
<evidence type="ECO:0000313" key="1">
    <source>
        <dbReference type="EMBL" id="LAB33137.1"/>
    </source>
</evidence>
<reference evidence="1" key="1">
    <citation type="submission" date="2017-07" db="EMBL/GenBank/DDBJ databases">
        <authorList>
            <person name="Mikheyev A."/>
            <person name="Grau M."/>
        </authorList>
    </citation>
    <scope>NUCLEOTIDE SEQUENCE</scope>
    <source>
        <tissue evidence="1">Venom_gland</tissue>
    </source>
</reference>
<proteinExistence type="predicted"/>
<dbReference type="GO" id="GO:0019005">
    <property type="term" value="C:SCF ubiquitin ligase complex"/>
    <property type="evidence" value="ECO:0007669"/>
    <property type="project" value="TreeGrafter"/>
</dbReference>
<protein>
    <submittedName>
        <fullName evidence="1">Uncharacterized protein</fullName>
    </submittedName>
</protein>
<dbReference type="PANTHER" id="PTHR46731:SF1">
    <property type="entry name" value="F-BOX ONLY PROTEIN 15"/>
    <property type="match status" value="1"/>
</dbReference>
<name>A0A2D4MI99_9SAUR</name>
<organism evidence="1">
    <name type="scientific">Micrurus spixii</name>
    <name type="common">Amazon coral snake</name>
    <dbReference type="NCBI Taxonomy" id="129469"/>
    <lineage>
        <taxon>Eukaryota</taxon>
        <taxon>Metazoa</taxon>
        <taxon>Chordata</taxon>
        <taxon>Craniata</taxon>
        <taxon>Vertebrata</taxon>
        <taxon>Euteleostomi</taxon>
        <taxon>Lepidosauria</taxon>
        <taxon>Squamata</taxon>
        <taxon>Bifurcata</taxon>
        <taxon>Unidentata</taxon>
        <taxon>Episquamata</taxon>
        <taxon>Toxicofera</taxon>
        <taxon>Serpentes</taxon>
        <taxon>Colubroidea</taxon>
        <taxon>Elapidae</taxon>
        <taxon>Elapinae</taxon>
        <taxon>Micrurus</taxon>
    </lineage>
</organism>